<organism evidence="2 3">
    <name type="scientific">Adhaeribacter aerolatus</name>
    <dbReference type="NCBI Taxonomy" id="670289"/>
    <lineage>
        <taxon>Bacteria</taxon>
        <taxon>Pseudomonadati</taxon>
        <taxon>Bacteroidota</taxon>
        <taxon>Cytophagia</taxon>
        <taxon>Cytophagales</taxon>
        <taxon>Hymenobacteraceae</taxon>
        <taxon>Adhaeribacter</taxon>
    </lineage>
</organism>
<reference evidence="2 3" key="1">
    <citation type="submission" date="2019-07" db="EMBL/GenBank/DDBJ databases">
        <title>Whole genome shotgun sequence of Adhaeribacter aerolatus NBRC 106133.</title>
        <authorList>
            <person name="Hosoyama A."/>
            <person name="Uohara A."/>
            <person name="Ohji S."/>
            <person name="Ichikawa N."/>
        </authorList>
    </citation>
    <scope>NUCLEOTIDE SEQUENCE [LARGE SCALE GENOMIC DNA]</scope>
    <source>
        <strain evidence="2 3">NBRC 106133</strain>
    </source>
</reference>
<evidence type="ECO:0000256" key="1">
    <source>
        <dbReference type="SAM" id="SignalP"/>
    </source>
</evidence>
<proteinExistence type="predicted"/>
<keyword evidence="3" id="KW-1185">Reference proteome</keyword>
<sequence>MSTKNFMKKHIFSVCLVVVFSISALAQNRQPFKDSQMLKSFSLGVSYSKTVSLIFPSGVHSVDLGSTAVIADKFSGVENVLRVKANVKGFPETNLSVITKDGKYYSFYVKYQEEPSSLTYRMEGEDLTGNTQTITQATGKTAPQIYLTASLNNAPVTFETINMNEADLNFYSREIAERGNKISGIGMNKNKINFDIAGIYVKDNVIFYSINAKNKSNINYDIDFIKFYIRDKKQPKRTAVQETEVNPVFVYPDGHRTIFGKSELNRVYCLEKFTIPDKKTLVVEMFEKNGGRVMTMHIKNKDIVKASTINFKAK</sequence>
<dbReference type="InterPro" id="IPR022298">
    <property type="entry name" value="Conjug_transposon_TraN"/>
</dbReference>
<protein>
    <submittedName>
        <fullName evidence="2">Conjugative transposon protein TraN</fullName>
    </submittedName>
</protein>
<comment type="caution">
    <text evidence="2">The sequence shown here is derived from an EMBL/GenBank/DDBJ whole genome shotgun (WGS) entry which is preliminary data.</text>
</comment>
<evidence type="ECO:0000313" key="3">
    <source>
        <dbReference type="Proteomes" id="UP000321532"/>
    </source>
</evidence>
<keyword evidence="1" id="KW-0732">Signal</keyword>
<name>A0A512B0P4_9BACT</name>
<evidence type="ECO:0000313" key="2">
    <source>
        <dbReference type="EMBL" id="GEO05522.1"/>
    </source>
</evidence>
<feature type="chain" id="PRO_5021918958" evidence="1">
    <location>
        <begin position="27"/>
        <end position="314"/>
    </location>
</feature>
<dbReference type="EMBL" id="BJYS01000024">
    <property type="protein sequence ID" value="GEO05522.1"/>
    <property type="molecule type" value="Genomic_DNA"/>
</dbReference>
<dbReference type="Proteomes" id="UP000321532">
    <property type="component" value="Unassembled WGS sequence"/>
</dbReference>
<feature type="signal peptide" evidence="1">
    <location>
        <begin position="1"/>
        <end position="26"/>
    </location>
</feature>
<gene>
    <name evidence="2" type="ORF">AAE02nite_31860</name>
</gene>
<dbReference type="NCBIfam" id="TIGR03780">
    <property type="entry name" value="Bac_Flav_CT_N"/>
    <property type="match status" value="1"/>
</dbReference>
<dbReference type="Pfam" id="PF13595">
    <property type="entry name" value="DUF4138"/>
    <property type="match status" value="1"/>
</dbReference>
<dbReference type="AlphaFoldDB" id="A0A512B0P4"/>
<dbReference type="OrthoDB" id="1038500at2"/>
<accession>A0A512B0P4</accession>